<evidence type="ECO:0000256" key="1">
    <source>
        <dbReference type="ARBA" id="ARBA00006739"/>
    </source>
</evidence>
<dbReference type="InterPro" id="IPR029044">
    <property type="entry name" value="Nucleotide-diphossugar_trans"/>
</dbReference>
<keyword evidence="2" id="KW-1133">Transmembrane helix</keyword>
<evidence type="ECO:0000259" key="3">
    <source>
        <dbReference type="Pfam" id="PF00535"/>
    </source>
</evidence>
<keyword evidence="2" id="KW-0812">Transmembrane</keyword>
<feature type="transmembrane region" description="Helical" evidence="2">
    <location>
        <begin position="269"/>
        <end position="297"/>
    </location>
</feature>
<evidence type="ECO:0000313" key="5">
    <source>
        <dbReference type="EMBL" id="QTU83817.1"/>
    </source>
</evidence>
<dbReference type="EMBL" id="WPCR01000008">
    <property type="protein sequence ID" value="NHM14530.1"/>
    <property type="molecule type" value="Genomic_DNA"/>
</dbReference>
<proteinExistence type="inferred from homology"/>
<dbReference type="AlphaFoldDB" id="A0A9E6MPX3"/>
<comment type="similarity">
    <text evidence="1">Belongs to the glycosyltransferase 2 family.</text>
</comment>
<dbReference type="Gene3D" id="3.90.550.10">
    <property type="entry name" value="Spore Coat Polysaccharide Biosynthesis Protein SpsA, Chain A"/>
    <property type="match status" value="1"/>
</dbReference>
<keyword evidence="2" id="KW-0472">Membrane</keyword>
<evidence type="ECO:0000313" key="4">
    <source>
        <dbReference type="EMBL" id="NHM14530.1"/>
    </source>
</evidence>
<accession>A0A9E6MPX3</accession>
<organism evidence="5 7">
    <name type="scientific">Xiamenia xianingshaonis</name>
    <dbReference type="NCBI Taxonomy" id="2682776"/>
    <lineage>
        <taxon>Bacteria</taxon>
        <taxon>Bacillati</taxon>
        <taxon>Actinomycetota</taxon>
        <taxon>Coriobacteriia</taxon>
        <taxon>Eggerthellales</taxon>
        <taxon>Eggerthellaceae</taxon>
        <taxon>Xiamenia</taxon>
    </lineage>
</organism>
<dbReference type="RefSeq" id="WP_166339821.1">
    <property type="nucleotide sequence ID" value="NZ_CP072829.1"/>
</dbReference>
<dbReference type="Pfam" id="PF00535">
    <property type="entry name" value="Glycos_transf_2"/>
    <property type="match status" value="1"/>
</dbReference>
<evidence type="ECO:0000313" key="6">
    <source>
        <dbReference type="Proteomes" id="UP000636394"/>
    </source>
</evidence>
<evidence type="ECO:0000313" key="7">
    <source>
        <dbReference type="Proteomes" id="UP000671910"/>
    </source>
</evidence>
<keyword evidence="6" id="KW-1185">Reference proteome</keyword>
<dbReference type="GO" id="GO:0005886">
    <property type="term" value="C:plasma membrane"/>
    <property type="evidence" value="ECO:0007669"/>
    <property type="project" value="TreeGrafter"/>
</dbReference>
<gene>
    <name evidence="4" type="ORF">GMI68_07095</name>
    <name evidence="5" type="ORF">J7S26_05385</name>
</gene>
<feature type="domain" description="Glycosyltransferase 2-like" evidence="3">
    <location>
        <begin position="5"/>
        <end position="175"/>
    </location>
</feature>
<dbReference type="CDD" id="cd04187">
    <property type="entry name" value="DPM1_like_bac"/>
    <property type="match status" value="1"/>
</dbReference>
<reference evidence="4 6" key="1">
    <citation type="submission" date="2019-11" db="EMBL/GenBank/DDBJ databases">
        <title>Eggerthellaceae novel genus isolated from the rectal contents of marmort.</title>
        <authorList>
            <person name="Zhang G."/>
        </authorList>
    </citation>
    <scope>NUCLEOTIDE SEQUENCE [LARGE SCALE GENOMIC DNA]</scope>
    <source>
        <strain evidence="4">Zg-886</strain>
        <strain evidence="6">zg-886</strain>
    </source>
</reference>
<name>A0A9E6MPX3_9ACTN</name>
<dbReference type="PANTHER" id="PTHR48090">
    <property type="entry name" value="UNDECAPRENYL-PHOSPHATE 4-DEOXY-4-FORMAMIDO-L-ARABINOSE TRANSFERASE-RELATED"/>
    <property type="match status" value="1"/>
</dbReference>
<dbReference type="KEGG" id="ebz:J7S26_05385"/>
<dbReference type="PANTHER" id="PTHR48090:SF8">
    <property type="entry name" value="GLYCOSYLTRANSFERASE CSBB-RELATED"/>
    <property type="match status" value="1"/>
</dbReference>
<dbReference type="Proteomes" id="UP000671910">
    <property type="component" value="Chromosome"/>
</dbReference>
<dbReference type="InterPro" id="IPR001173">
    <property type="entry name" value="Glyco_trans_2-like"/>
</dbReference>
<reference evidence="5" key="2">
    <citation type="submission" date="2021-04" db="EMBL/GenBank/DDBJ databases">
        <title>Novel species in family Eggerthellaceae.</title>
        <authorList>
            <person name="Zhang G."/>
        </authorList>
    </citation>
    <scope>NUCLEOTIDE SEQUENCE</scope>
    <source>
        <strain evidence="5">Zg-886</strain>
    </source>
</reference>
<dbReference type="SUPFAM" id="SSF53448">
    <property type="entry name" value="Nucleotide-diphospho-sugar transferases"/>
    <property type="match status" value="1"/>
</dbReference>
<dbReference type="EMBL" id="CP072829">
    <property type="protein sequence ID" value="QTU83817.1"/>
    <property type="molecule type" value="Genomic_DNA"/>
</dbReference>
<dbReference type="InterPro" id="IPR050256">
    <property type="entry name" value="Glycosyltransferase_2"/>
</dbReference>
<evidence type="ECO:0000256" key="2">
    <source>
        <dbReference type="SAM" id="Phobius"/>
    </source>
</evidence>
<protein>
    <submittedName>
        <fullName evidence="4 5">Glycosyltransferase</fullName>
    </submittedName>
</protein>
<dbReference type="Proteomes" id="UP000636394">
    <property type="component" value="Unassembled WGS sequence"/>
</dbReference>
<feature type="transmembrane region" description="Helical" evidence="2">
    <location>
        <begin position="241"/>
        <end position="263"/>
    </location>
</feature>
<sequence length="317" mass="35267">MPLISVVVPCRNEEESLPLFFAELCAVANGMHGRDEDVCFEAVFVDDGSTDGTLGVVEALEAPDPSMLAVRWLSFSRNFGKEAAIFAGFEEARGDYVCTMDADLQDPPSLLPAMYAVLVDEGFDSVATRRVNREGEPPVRSFCARQFYRIINRISDVDVVDGARDYRLMTRRVVDGILSLKEYNRFSKGIYGWVGFKTKWLPYENVQRAAGETKWNFFSLFRYSLDGIVGFSTAPLSIASLAGLLSCLLAFVFVVVIVVRALLFGDPVAGWPSLACIVLFMGGLNLLCLGIIGQYLAKAYLETKRRPLYLVRRRSDD</sequence>